<sequence>MILTLLHSFVNLKLPSQNQCPMFNIEDEFVQ</sequence>
<dbReference type="KEGG" id="sli:Slin_0815"/>
<dbReference type="HOGENOM" id="CLU_3398548_0_0_10"/>
<organism evidence="1 2">
    <name type="scientific">Spirosoma linguale (strain ATCC 33905 / DSM 74 / LMG 10896 / Claus 1)</name>
    <dbReference type="NCBI Taxonomy" id="504472"/>
    <lineage>
        <taxon>Bacteria</taxon>
        <taxon>Pseudomonadati</taxon>
        <taxon>Bacteroidota</taxon>
        <taxon>Cytophagia</taxon>
        <taxon>Cytophagales</taxon>
        <taxon>Cytophagaceae</taxon>
        <taxon>Spirosoma</taxon>
    </lineage>
</organism>
<dbReference type="Proteomes" id="UP000002028">
    <property type="component" value="Chromosome"/>
</dbReference>
<reference evidence="1 2" key="1">
    <citation type="journal article" date="2010" name="Stand. Genomic Sci.">
        <title>Complete genome sequence of Spirosoma linguale type strain (1).</title>
        <authorList>
            <person name="Lail K."/>
            <person name="Sikorski J."/>
            <person name="Saunders E."/>
            <person name="Lapidus A."/>
            <person name="Glavina Del Rio T."/>
            <person name="Copeland A."/>
            <person name="Tice H."/>
            <person name="Cheng J.-F."/>
            <person name="Lucas S."/>
            <person name="Nolan M."/>
            <person name="Bruce D."/>
            <person name="Goodwin L."/>
            <person name="Pitluck S."/>
            <person name="Ivanova N."/>
            <person name="Mavromatis K."/>
            <person name="Ovchinnikova G."/>
            <person name="Pati A."/>
            <person name="Chen A."/>
            <person name="Palaniappan K."/>
            <person name="Land M."/>
            <person name="Hauser L."/>
            <person name="Chang Y.-J."/>
            <person name="Jeffries C.D."/>
            <person name="Chain P."/>
            <person name="Brettin T."/>
            <person name="Detter J.C."/>
            <person name="Schuetze A."/>
            <person name="Rohde M."/>
            <person name="Tindall B.J."/>
            <person name="Goeker M."/>
            <person name="Bristow J."/>
            <person name="Eisen J.A."/>
            <person name="Markowitz V."/>
            <person name="Hugenholtz P."/>
            <person name="Kyrpides N.C."/>
            <person name="Klenk H.-P."/>
            <person name="Chen F."/>
        </authorList>
    </citation>
    <scope>NUCLEOTIDE SEQUENCE [LARGE SCALE GENOMIC DNA]</scope>
    <source>
        <strain evidence="2">ATCC 33905 / DSM 74 / LMG 10896 / Claus 1</strain>
    </source>
</reference>
<keyword evidence="2" id="KW-1185">Reference proteome</keyword>
<dbReference type="EMBL" id="CP001769">
    <property type="protein sequence ID" value="ADB36878.1"/>
    <property type="molecule type" value="Genomic_DNA"/>
</dbReference>
<gene>
    <name evidence="1" type="ordered locus">Slin_0815</name>
</gene>
<evidence type="ECO:0000313" key="2">
    <source>
        <dbReference type="Proteomes" id="UP000002028"/>
    </source>
</evidence>
<dbReference type="AlphaFoldDB" id="D2QHZ0"/>
<dbReference type="STRING" id="504472.Slin_0815"/>
<name>D2QHZ0_SPILD</name>
<protein>
    <submittedName>
        <fullName evidence="1">Uncharacterized protein</fullName>
    </submittedName>
</protein>
<proteinExistence type="predicted"/>
<evidence type="ECO:0000313" key="1">
    <source>
        <dbReference type="EMBL" id="ADB36878.1"/>
    </source>
</evidence>
<accession>D2QHZ0</accession>